<dbReference type="STRING" id="1316194.A0A1Q5UG39"/>
<dbReference type="EMBL" id="MNBE01000277">
    <property type="protein sequence ID" value="OKP11448.1"/>
    <property type="molecule type" value="Genomic_DNA"/>
</dbReference>
<evidence type="ECO:0000313" key="3">
    <source>
        <dbReference type="EMBL" id="OKP11448.1"/>
    </source>
</evidence>
<name>A0A1Q5UG39_9EURO</name>
<protein>
    <submittedName>
        <fullName evidence="3">Uncharacterized protein</fullName>
    </submittedName>
</protein>
<evidence type="ECO:0000313" key="4">
    <source>
        <dbReference type="Proteomes" id="UP000186955"/>
    </source>
</evidence>
<keyword evidence="4" id="KW-1185">Reference proteome</keyword>
<gene>
    <name evidence="3" type="ORF">PENSUB_2934</name>
</gene>
<evidence type="ECO:0000256" key="2">
    <source>
        <dbReference type="SAM" id="Phobius"/>
    </source>
</evidence>
<feature type="compositionally biased region" description="Basic and acidic residues" evidence="1">
    <location>
        <begin position="396"/>
        <end position="416"/>
    </location>
</feature>
<reference evidence="3 4" key="1">
    <citation type="submission" date="2016-10" db="EMBL/GenBank/DDBJ databases">
        <title>Genome sequence of the ascomycete fungus Penicillium subrubescens.</title>
        <authorList>
            <person name="De Vries R.P."/>
            <person name="Peng M."/>
            <person name="Dilokpimol A."/>
            <person name="Hilden K."/>
            <person name="Makela M.R."/>
            <person name="Grigoriev I."/>
            <person name="Riley R."/>
            <person name="Granchi Z."/>
        </authorList>
    </citation>
    <scope>NUCLEOTIDE SEQUENCE [LARGE SCALE GENOMIC DNA]</scope>
    <source>
        <strain evidence="3 4">CBS 132785</strain>
    </source>
</reference>
<evidence type="ECO:0000256" key="1">
    <source>
        <dbReference type="SAM" id="MobiDB-lite"/>
    </source>
</evidence>
<keyword evidence="2" id="KW-0812">Transmembrane</keyword>
<accession>A0A1Q5UG39</accession>
<dbReference type="Proteomes" id="UP000186955">
    <property type="component" value="Unassembled WGS sequence"/>
</dbReference>
<comment type="caution">
    <text evidence="3">The sequence shown here is derived from an EMBL/GenBank/DDBJ whole genome shotgun (WGS) entry which is preliminary data.</text>
</comment>
<feature type="compositionally biased region" description="Low complexity" evidence="1">
    <location>
        <begin position="233"/>
        <end position="279"/>
    </location>
</feature>
<keyword evidence="2" id="KW-1133">Transmembrane helix</keyword>
<feature type="compositionally biased region" description="Basic residues" evidence="1">
    <location>
        <begin position="173"/>
        <end position="184"/>
    </location>
</feature>
<dbReference type="AlphaFoldDB" id="A0A1Q5UG39"/>
<feature type="compositionally biased region" description="Basic and acidic residues" evidence="1">
    <location>
        <begin position="208"/>
        <end position="220"/>
    </location>
</feature>
<feature type="region of interest" description="Disordered" evidence="1">
    <location>
        <begin position="323"/>
        <end position="498"/>
    </location>
</feature>
<feature type="region of interest" description="Disordered" evidence="1">
    <location>
        <begin position="173"/>
        <end position="306"/>
    </location>
</feature>
<keyword evidence="2" id="KW-0472">Membrane</keyword>
<sequence length="498" mass="51444">MDLDALAPRDDTSCSGSKQWYVCSAGNFRGCCASDPCTSGICFDDNVSLLHLTSAASSASSTTSSSSTSTIMKTSTVTIPTASSTTSSTTVSNTSASTTTSVSSETSSAAANSTEHSSSTTTTTATGGVAAASTGTQSSSKGPIIGGVVGGLIALIPVILLLWFCRRRRKRHGKSYTCHRRRSPSTKSLHNREMASVSKTELAQLETDSTKLHNESHHGSETASPPINSTTHSTLSTPGSTTALSSLSAPTVSPDPSEYSTLSSGILSTSSGGFARLPPLRMPNPQPPTEMEASIPKSESQTAAELSDTGFYRQRAELAAHSQSELINVPLERRRRKSPLNPGSSPSSSSGSGSSESSPRSAVDKSGSSPVTSRHTARRVVTRDGVVMGANLDRYSTIRDPERGEVKGGKKSDAGQEHVMSFMTFGGSEFEMVQRRGSGSPRQGNGGSASGSNEREGGSVSRASRSVPRVVLEDFGASSIGEAPPAYDAGGVALPKGG</sequence>
<organism evidence="3 4">
    <name type="scientific">Penicillium subrubescens</name>
    <dbReference type="NCBI Taxonomy" id="1316194"/>
    <lineage>
        <taxon>Eukaryota</taxon>
        <taxon>Fungi</taxon>
        <taxon>Dikarya</taxon>
        <taxon>Ascomycota</taxon>
        <taxon>Pezizomycotina</taxon>
        <taxon>Eurotiomycetes</taxon>
        <taxon>Eurotiomycetidae</taxon>
        <taxon>Eurotiales</taxon>
        <taxon>Aspergillaceae</taxon>
        <taxon>Penicillium</taxon>
    </lineage>
</organism>
<proteinExistence type="predicted"/>
<feature type="compositionally biased region" description="Polar residues" evidence="1">
    <location>
        <begin position="221"/>
        <end position="232"/>
    </location>
</feature>
<feature type="transmembrane region" description="Helical" evidence="2">
    <location>
        <begin position="144"/>
        <end position="165"/>
    </location>
</feature>
<feature type="compositionally biased region" description="Low complexity" evidence="1">
    <location>
        <begin position="458"/>
        <end position="470"/>
    </location>
</feature>
<feature type="compositionally biased region" description="Low complexity" evidence="1">
    <location>
        <begin position="342"/>
        <end position="361"/>
    </location>
</feature>
<feature type="region of interest" description="Disordered" evidence="1">
    <location>
        <begin position="78"/>
        <end position="143"/>
    </location>
</feature>